<feature type="transmembrane region" description="Helical" evidence="9">
    <location>
        <begin position="251"/>
        <end position="270"/>
    </location>
</feature>
<reference evidence="11 12" key="1">
    <citation type="submission" date="2013-07" db="EMBL/GenBank/DDBJ databases">
        <title>Isolation of a new Chlamydia species from the feral Sacred Ibis (Threskiornis aethiopicus): Chlamydia ibidis.</title>
        <authorList>
            <person name="Vorimore F."/>
            <person name="Hsia R.-C."/>
            <person name="Huot-Creasy H."/>
            <person name="Bastian S."/>
            <person name="Deruyter L."/>
            <person name="Passet A."/>
            <person name="Sachse K."/>
            <person name="Bavoil P."/>
            <person name="Myers G."/>
            <person name="Laroucau K."/>
        </authorList>
    </citation>
    <scope>NUCLEOTIDE SEQUENCE [LARGE SCALE GENOMIC DNA]</scope>
    <source>
        <strain evidence="11 12">10-1398/6</strain>
    </source>
</reference>
<feature type="transmembrane region" description="Helical" evidence="9">
    <location>
        <begin position="49"/>
        <end position="68"/>
    </location>
</feature>
<keyword evidence="3 8" id="KW-0813">Transport</keyword>
<feature type="transmembrane region" description="Helical" evidence="9">
    <location>
        <begin position="125"/>
        <end position="143"/>
    </location>
</feature>
<accession>A0ABP2XE04</accession>
<evidence type="ECO:0000256" key="8">
    <source>
        <dbReference type="RuleBase" id="RU003943"/>
    </source>
</evidence>
<evidence type="ECO:0000313" key="11">
    <source>
        <dbReference type="EMBL" id="EQM62681.1"/>
    </source>
</evidence>
<sequence length="428" mass="48351">MTAALWGTLLLVGKQPLLSESLSHACYPGLLLGALVGCKCSVFSNTLFPTIILGVIASISGYKAIIFLERKFGVHRDSALCFILVSFFACGVLLASYVKDCCPTLYNRINAYLYGQAATLGYSEAKVAAGVFLISIFVLWLFYRQLVVSIFDREFASTCGLRMCFAENILLIFTSLVIVGGVRSVGIILIAAMFVAPALAARQMSNRLGTILLLASLFGGLSGALGCYISVTLSCQVMTAEHISTISLPTGPLVVVISGMFTFLCLLFSPKSGWVVRWIRRRYFSFTKKQEHLLKVFWYLLEEHITAVKEHTFVQSYKYHEYFGSKSFPRLRIFFLQLRGLLKRTECYWSLTEKGRNEAKRLVRAHRLWESYLVESLDFKKGNVHQFAEEIEHVFTDELEEAIVARLQDPDYDPHNRLIPKRKHHQEE</sequence>
<comment type="similarity">
    <text evidence="2 8">Belongs to the ABC-3 integral membrane protein family.</text>
</comment>
<protein>
    <submittedName>
        <fullName evidence="11">FecCD transport family protein</fullName>
    </submittedName>
</protein>
<dbReference type="CDD" id="cd06550">
    <property type="entry name" value="TM_ABC_iron-siderophores_like"/>
    <property type="match status" value="1"/>
</dbReference>
<name>A0ABP2XE04_9CHLA</name>
<feature type="domain" description="Iron dependent repressor metal binding and dimerisation" evidence="10">
    <location>
        <begin position="352"/>
        <end position="421"/>
    </location>
</feature>
<keyword evidence="4" id="KW-1003">Cell membrane</keyword>
<evidence type="ECO:0000256" key="3">
    <source>
        <dbReference type="ARBA" id="ARBA00022448"/>
    </source>
</evidence>
<evidence type="ECO:0000256" key="9">
    <source>
        <dbReference type="SAM" id="Phobius"/>
    </source>
</evidence>
<dbReference type="PANTHER" id="PTHR30477">
    <property type="entry name" value="ABC-TRANSPORTER METAL-BINDING PROTEIN"/>
    <property type="match status" value="1"/>
</dbReference>
<evidence type="ECO:0000256" key="2">
    <source>
        <dbReference type="ARBA" id="ARBA00008034"/>
    </source>
</evidence>
<evidence type="ECO:0000256" key="7">
    <source>
        <dbReference type="ARBA" id="ARBA00023136"/>
    </source>
</evidence>
<dbReference type="PANTHER" id="PTHR30477:SF3">
    <property type="entry name" value="METAL TRANSPORT SYSTEM MEMBRANE PROTEIN CT_069-RELATED"/>
    <property type="match status" value="1"/>
</dbReference>
<evidence type="ECO:0000256" key="5">
    <source>
        <dbReference type="ARBA" id="ARBA00022692"/>
    </source>
</evidence>
<keyword evidence="7 9" id="KW-0472">Membrane</keyword>
<evidence type="ECO:0000313" key="12">
    <source>
        <dbReference type="Proteomes" id="UP000016064"/>
    </source>
</evidence>
<dbReference type="InterPro" id="IPR036388">
    <property type="entry name" value="WH-like_DNA-bd_sf"/>
</dbReference>
<dbReference type="InterPro" id="IPR022689">
    <property type="entry name" value="Iron_dep_repressor"/>
</dbReference>
<proteinExistence type="inferred from homology"/>
<dbReference type="Pfam" id="PF00950">
    <property type="entry name" value="ABC-3"/>
    <property type="match status" value="1"/>
</dbReference>
<dbReference type="InterPro" id="IPR001626">
    <property type="entry name" value="ABC_TroCD"/>
</dbReference>
<evidence type="ECO:0000256" key="1">
    <source>
        <dbReference type="ARBA" id="ARBA00004429"/>
    </source>
</evidence>
<dbReference type="InterPro" id="IPR036421">
    <property type="entry name" value="Fe_dep_repressor_sf"/>
</dbReference>
<evidence type="ECO:0000256" key="6">
    <source>
        <dbReference type="ARBA" id="ARBA00022989"/>
    </source>
</evidence>
<dbReference type="InterPro" id="IPR001367">
    <property type="entry name" value="Fe_dep_repressor"/>
</dbReference>
<keyword evidence="5 8" id="KW-0812">Transmembrane</keyword>
<comment type="caution">
    <text evidence="11">The sequence shown here is derived from an EMBL/GenBank/DDBJ whole genome shotgun (WGS) entry which is preliminary data.</text>
</comment>
<dbReference type="Pfam" id="PF02742">
    <property type="entry name" value="Fe_dep_repr_C"/>
    <property type="match status" value="1"/>
</dbReference>
<dbReference type="SUPFAM" id="SSF81345">
    <property type="entry name" value="ABC transporter involved in vitamin B12 uptake, BtuC"/>
    <property type="match status" value="1"/>
</dbReference>
<keyword evidence="6 9" id="KW-1133">Transmembrane helix</keyword>
<evidence type="ECO:0000259" key="10">
    <source>
        <dbReference type="Pfam" id="PF02742"/>
    </source>
</evidence>
<organism evidence="11 12">
    <name type="scientific">Chlamydia ibidis 10-1398/6</name>
    <dbReference type="NCBI Taxonomy" id="1046581"/>
    <lineage>
        <taxon>Bacteria</taxon>
        <taxon>Pseudomonadati</taxon>
        <taxon>Chlamydiota</taxon>
        <taxon>Chlamydiia</taxon>
        <taxon>Chlamydiales</taxon>
        <taxon>Chlamydiaceae</taxon>
        <taxon>Chlamydia/Chlamydophila group</taxon>
        <taxon>Chlamydia</taxon>
    </lineage>
</organism>
<dbReference type="Gene3D" id="1.10.3470.10">
    <property type="entry name" value="ABC transporter involved in vitamin B12 uptake, BtuC"/>
    <property type="match status" value="1"/>
</dbReference>
<feature type="transmembrane region" description="Helical" evidence="9">
    <location>
        <begin position="80"/>
        <end position="98"/>
    </location>
</feature>
<comment type="subcellular location">
    <subcellularLocation>
        <location evidence="1">Cell inner membrane</location>
        <topology evidence="1">Multi-pass membrane protein</topology>
    </subcellularLocation>
    <subcellularLocation>
        <location evidence="8">Cell membrane</location>
        <topology evidence="8">Multi-pass membrane protein</topology>
    </subcellularLocation>
</comment>
<gene>
    <name evidence="11" type="ORF">H359_0498</name>
</gene>
<dbReference type="Proteomes" id="UP000016064">
    <property type="component" value="Unassembled WGS sequence"/>
</dbReference>
<dbReference type="SUPFAM" id="SSF47979">
    <property type="entry name" value="Iron-dependent repressor protein, dimerization domain"/>
    <property type="match status" value="1"/>
</dbReference>
<keyword evidence="12" id="KW-1185">Reference proteome</keyword>
<dbReference type="InterPro" id="IPR037294">
    <property type="entry name" value="ABC_BtuC-like"/>
</dbReference>
<evidence type="ECO:0000256" key="4">
    <source>
        <dbReference type="ARBA" id="ARBA00022475"/>
    </source>
</evidence>
<feature type="transmembrane region" description="Helical" evidence="9">
    <location>
        <begin position="208"/>
        <end position="231"/>
    </location>
</feature>
<dbReference type="Gene3D" id="1.10.10.10">
    <property type="entry name" value="Winged helix-like DNA-binding domain superfamily/Winged helix DNA-binding domain"/>
    <property type="match status" value="1"/>
</dbReference>
<dbReference type="EMBL" id="APJW01000002">
    <property type="protein sequence ID" value="EQM62681.1"/>
    <property type="molecule type" value="Genomic_DNA"/>
</dbReference>
<dbReference type="SMART" id="SM00529">
    <property type="entry name" value="HTH_DTXR"/>
    <property type="match status" value="1"/>
</dbReference>